<evidence type="ECO:0000313" key="5">
    <source>
        <dbReference type="Proteomes" id="UP000298030"/>
    </source>
</evidence>
<dbReference type="GO" id="GO:0045717">
    <property type="term" value="P:negative regulation of fatty acid biosynthetic process"/>
    <property type="evidence" value="ECO:0007669"/>
    <property type="project" value="TreeGrafter"/>
</dbReference>
<dbReference type="GO" id="GO:0005737">
    <property type="term" value="C:cytoplasm"/>
    <property type="evidence" value="ECO:0007669"/>
    <property type="project" value="TreeGrafter"/>
</dbReference>
<dbReference type="InterPro" id="IPR001680">
    <property type="entry name" value="WD40_rpt"/>
</dbReference>
<dbReference type="InterPro" id="IPR045151">
    <property type="entry name" value="DCAF8"/>
</dbReference>
<dbReference type="EMBL" id="QPFP01000022">
    <property type="protein sequence ID" value="TEB30669.1"/>
    <property type="molecule type" value="Genomic_DNA"/>
</dbReference>
<keyword evidence="5" id="KW-1185">Reference proteome</keyword>
<dbReference type="AlphaFoldDB" id="A0A4Y7TAS5"/>
<dbReference type="GO" id="GO:0080008">
    <property type="term" value="C:Cul4-RING E3 ubiquitin ligase complex"/>
    <property type="evidence" value="ECO:0007669"/>
    <property type="project" value="TreeGrafter"/>
</dbReference>
<evidence type="ECO:0000256" key="3">
    <source>
        <dbReference type="SAM" id="MobiDB-lite"/>
    </source>
</evidence>
<organism evidence="4 5">
    <name type="scientific">Coprinellus micaceus</name>
    <name type="common">Glistening ink-cap mushroom</name>
    <name type="synonym">Coprinus micaceus</name>
    <dbReference type="NCBI Taxonomy" id="71717"/>
    <lineage>
        <taxon>Eukaryota</taxon>
        <taxon>Fungi</taxon>
        <taxon>Dikarya</taxon>
        <taxon>Basidiomycota</taxon>
        <taxon>Agaricomycotina</taxon>
        <taxon>Agaricomycetes</taxon>
        <taxon>Agaricomycetidae</taxon>
        <taxon>Agaricales</taxon>
        <taxon>Agaricineae</taxon>
        <taxon>Psathyrellaceae</taxon>
        <taxon>Coprinellus</taxon>
    </lineage>
</organism>
<evidence type="ECO:0000313" key="4">
    <source>
        <dbReference type="EMBL" id="TEB30669.1"/>
    </source>
</evidence>
<dbReference type="SUPFAM" id="SSF50978">
    <property type="entry name" value="WD40 repeat-like"/>
    <property type="match status" value="1"/>
</dbReference>
<dbReference type="SMART" id="SM00320">
    <property type="entry name" value="WD40"/>
    <property type="match status" value="4"/>
</dbReference>
<dbReference type="InterPro" id="IPR015943">
    <property type="entry name" value="WD40/YVTN_repeat-like_dom_sf"/>
</dbReference>
<comment type="caution">
    <text evidence="4">The sequence shown here is derived from an EMBL/GenBank/DDBJ whole genome shotgun (WGS) entry which is preliminary data.</text>
</comment>
<dbReference type="PANTHER" id="PTHR15574:SF40">
    <property type="entry name" value="WD AND TETRATRICOPEPTIDE REPEATS PROTEIN 1"/>
    <property type="match status" value="1"/>
</dbReference>
<accession>A0A4Y7TAS5</accession>
<dbReference type="InterPro" id="IPR036322">
    <property type="entry name" value="WD40_repeat_dom_sf"/>
</dbReference>
<gene>
    <name evidence="4" type="ORF">FA13DRAFT_1764414</name>
</gene>
<keyword evidence="1" id="KW-0853">WD repeat</keyword>
<dbReference type="STRING" id="71717.A0A4Y7TAS5"/>
<sequence>MTAFISFLQPGDLRLKIWDFHQEDIKGPACEFVGPVGNIFTISFSANNRYIYAGGVCEKVFRYDTSMLGSSAINTSPEAVYTEPSESVRELSCHPTNEDLLLCASQDGVIRRYDARSSRPNGELQMQSEASGVEYHPQMHHLFVTSDNRGNVCLRDERMAFSSERSDSDGVVLTFNTKLTRADVTHISKPEVSSIAFDREGEASAIRMSQPSYTQKPQNYLPTIYTLSDPNPVAVCSGKFLPDGSAIPVGQRTYANSCTMKHGHFGGPSMDYDAFYGAGSDDFRGYIWQIPPVAQLLEEREEISPVDWLSNASETPGLVAFTEGYARPKFVPKDLSTPFCLLNGHRSIVNTVLFHPRLLHIVTAGIERDIILHSPTPGSPCTQDLDGTPREVRDISDNDVEDRLVYFRSLVGELSDDDRGEERMISMFDHILRVGGQGDVFQTRRWIPASDSSEEEILEDDTTDSSDDDTDWMAIGT</sequence>
<feature type="compositionally biased region" description="Acidic residues" evidence="3">
    <location>
        <begin position="452"/>
        <end position="471"/>
    </location>
</feature>
<dbReference type="OrthoDB" id="4869960at2759"/>
<keyword evidence="2" id="KW-0677">Repeat</keyword>
<evidence type="ECO:0000256" key="1">
    <source>
        <dbReference type="ARBA" id="ARBA00022574"/>
    </source>
</evidence>
<protein>
    <submittedName>
        <fullName evidence="4">WD40 repeat-like protein</fullName>
    </submittedName>
</protein>
<dbReference type="Proteomes" id="UP000298030">
    <property type="component" value="Unassembled WGS sequence"/>
</dbReference>
<dbReference type="PANTHER" id="PTHR15574">
    <property type="entry name" value="WD REPEAT DOMAIN-CONTAINING FAMILY"/>
    <property type="match status" value="1"/>
</dbReference>
<dbReference type="Gene3D" id="2.130.10.10">
    <property type="entry name" value="YVTN repeat-like/Quinoprotein amine dehydrogenase"/>
    <property type="match status" value="2"/>
</dbReference>
<feature type="region of interest" description="Disordered" evidence="3">
    <location>
        <begin position="451"/>
        <end position="477"/>
    </location>
</feature>
<proteinExistence type="predicted"/>
<evidence type="ECO:0000256" key="2">
    <source>
        <dbReference type="ARBA" id="ARBA00022737"/>
    </source>
</evidence>
<name>A0A4Y7TAS5_COPMI</name>
<reference evidence="4 5" key="1">
    <citation type="journal article" date="2019" name="Nat. Ecol. Evol.">
        <title>Megaphylogeny resolves global patterns of mushroom evolution.</title>
        <authorList>
            <person name="Varga T."/>
            <person name="Krizsan K."/>
            <person name="Foldi C."/>
            <person name="Dima B."/>
            <person name="Sanchez-Garcia M."/>
            <person name="Sanchez-Ramirez S."/>
            <person name="Szollosi G.J."/>
            <person name="Szarkandi J.G."/>
            <person name="Papp V."/>
            <person name="Albert L."/>
            <person name="Andreopoulos W."/>
            <person name="Angelini C."/>
            <person name="Antonin V."/>
            <person name="Barry K.W."/>
            <person name="Bougher N.L."/>
            <person name="Buchanan P."/>
            <person name="Buyck B."/>
            <person name="Bense V."/>
            <person name="Catcheside P."/>
            <person name="Chovatia M."/>
            <person name="Cooper J."/>
            <person name="Damon W."/>
            <person name="Desjardin D."/>
            <person name="Finy P."/>
            <person name="Geml J."/>
            <person name="Haridas S."/>
            <person name="Hughes K."/>
            <person name="Justo A."/>
            <person name="Karasinski D."/>
            <person name="Kautmanova I."/>
            <person name="Kiss B."/>
            <person name="Kocsube S."/>
            <person name="Kotiranta H."/>
            <person name="LaButti K.M."/>
            <person name="Lechner B.E."/>
            <person name="Liimatainen K."/>
            <person name="Lipzen A."/>
            <person name="Lukacs Z."/>
            <person name="Mihaltcheva S."/>
            <person name="Morgado L.N."/>
            <person name="Niskanen T."/>
            <person name="Noordeloos M.E."/>
            <person name="Ohm R.A."/>
            <person name="Ortiz-Santana B."/>
            <person name="Ovrebo C."/>
            <person name="Racz N."/>
            <person name="Riley R."/>
            <person name="Savchenko A."/>
            <person name="Shiryaev A."/>
            <person name="Soop K."/>
            <person name="Spirin V."/>
            <person name="Szebenyi C."/>
            <person name="Tomsovsky M."/>
            <person name="Tulloss R.E."/>
            <person name="Uehling J."/>
            <person name="Grigoriev I.V."/>
            <person name="Vagvolgyi C."/>
            <person name="Papp T."/>
            <person name="Martin F.M."/>
            <person name="Miettinen O."/>
            <person name="Hibbett D.S."/>
            <person name="Nagy L.G."/>
        </authorList>
    </citation>
    <scope>NUCLEOTIDE SEQUENCE [LARGE SCALE GENOMIC DNA]</scope>
    <source>
        <strain evidence="4 5">FP101781</strain>
    </source>
</reference>